<dbReference type="STRING" id="1797729.A3A60_03830"/>
<evidence type="ECO:0000256" key="1">
    <source>
        <dbReference type="SAM" id="Phobius"/>
    </source>
</evidence>
<name>A0A1F5HVN9_9BACT</name>
<keyword evidence="1" id="KW-1133">Transmembrane helix</keyword>
<dbReference type="Proteomes" id="UP000179227">
    <property type="component" value="Unassembled WGS sequence"/>
</dbReference>
<dbReference type="EMBL" id="MFBS01000041">
    <property type="protein sequence ID" value="OGE08218.1"/>
    <property type="molecule type" value="Genomic_DNA"/>
</dbReference>
<feature type="transmembrane region" description="Helical" evidence="1">
    <location>
        <begin position="29"/>
        <end position="52"/>
    </location>
</feature>
<organism evidence="2 3">
    <name type="scientific">Candidatus Curtissbacteria bacterium RIFCSPLOWO2_01_FULL_42_26</name>
    <dbReference type="NCBI Taxonomy" id="1797729"/>
    <lineage>
        <taxon>Bacteria</taxon>
        <taxon>Candidatus Curtissiibacteriota</taxon>
    </lineage>
</organism>
<protein>
    <recommendedName>
        <fullName evidence="4">CASP-like protein</fullName>
    </recommendedName>
</protein>
<gene>
    <name evidence="2" type="ORF">A3A60_03830</name>
</gene>
<keyword evidence="1" id="KW-0472">Membrane</keyword>
<evidence type="ECO:0000313" key="3">
    <source>
        <dbReference type="Proteomes" id="UP000179227"/>
    </source>
</evidence>
<evidence type="ECO:0000313" key="2">
    <source>
        <dbReference type="EMBL" id="OGE08218.1"/>
    </source>
</evidence>
<feature type="transmembrane region" description="Helical" evidence="1">
    <location>
        <begin position="105"/>
        <end position="123"/>
    </location>
</feature>
<accession>A0A1F5HVN9</accession>
<feature type="transmembrane region" description="Helical" evidence="1">
    <location>
        <begin position="72"/>
        <end position="93"/>
    </location>
</feature>
<keyword evidence="1" id="KW-0812">Transmembrane</keyword>
<dbReference type="AlphaFoldDB" id="A0A1F5HVN9"/>
<evidence type="ECO:0008006" key="4">
    <source>
        <dbReference type="Google" id="ProtNLM"/>
    </source>
</evidence>
<reference evidence="2 3" key="1">
    <citation type="journal article" date="2016" name="Nat. Commun.">
        <title>Thousands of microbial genomes shed light on interconnected biogeochemical processes in an aquifer system.</title>
        <authorList>
            <person name="Anantharaman K."/>
            <person name="Brown C.T."/>
            <person name="Hug L.A."/>
            <person name="Sharon I."/>
            <person name="Castelle C.J."/>
            <person name="Probst A.J."/>
            <person name="Thomas B.C."/>
            <person name="Singh A."/>
            <person name="Wilkins M.J."/>
            <person name="Karaoz U."/>
            <person name="Brodie E.L."/>
            <person name="Williams K.H."/>
            <person name="Hubbard S.S."/>
            <person name="Banfield J.F."/>
        </authorList>
    </citation>
    <scope>NUCLEOTIDE SEQUENCE [LARGE SCALE GENOMIC DNA]</scope>
</reference>
<comment type="caution">
    <text evidence="2">The sequence shown here is derived from an EMBL/GenBank/DDBJ whole genome shotgun (WGS) entry which is preliminary data.</text>
</comment>
<sequence length="133" mass="14915">MAIAKADGEVGKRLAFHSKASERISADRFSLLTFFFCVFAILGQTALILVTWEKLPPKLPLFYLREWGDAMLAASFMIWILPAISLLTFVLNYTLAFFALRGNFFLMRVLVVSSLIVCLATLYDVAKIVSLLT</sequence>
<proteinExistence type="predicted"/>